<keyword evidence="2 6" id="KW-0812">Transmembrane</keyword>
<dbReference type="ExpressionAtlas" id="A0A0G2JGL4">
    <property type="expression patterns" value="baseline and differential"/>
</dbReference>
<evidence type="ECO:0000256" key="4">
    <source>
        <dbReference type="ARBA" id="ARBA00023136"/>
    </source>
</evidence>
<comment type="subcellular location">
    <subcellularLocation>
        <location evidence="1">Membrane</location>
        <topology evidence="1">Multi-pass membrane protein</topology>
    </subcellularLocation>
</comment>
<dbReference type="VEuPathDB" id="HostDB:ENSMUSG00000028970"/>
<feature type="region of interest" description="Disordered" evidence="5">
    <location>
        <begin position="1"/>
        <end position="29"/>
    </location>
</feature>
<feature type="transmembrane region" description="Helical" evidence="6">
    <location>
        <begin position="48"/>
        <end position="71"/>
    </location>
</feature>
<protein>
    <submittedName>
        <fullName evidence="7">ATP-binding cassette, sub-family B member 1B</fullName>
    </submittedName>
</protein>
<evidence type="ECO:0000256" key="3">
    <source>
        <dbReference type="ARBA" id="ARBA00022989"/>
    </source>
</evidence>
<dbReference type="InterPro" id="IPR036640">
    <property type="entry name" value="ABC1_TM_sf"/>
</dbReference>
<dbReference type="InterPro" id="IPR039421">
    <property type="entry name" value="Type_1_exporter"/>
</dbReference>
<evidence type="ECO:0000313" key="7">
    <source>
        <dbReference type="Ensembl" id="ENSMUSP00000143612.2"/>
    </source>
</evidence>
<dbReference type="PANTHER" id="PTHR24222">
    <property type="entry name" value="ABC TRANSPORTER B FAMILY"/>
    <property type="match status" value="1"/>
</dbReference>
<dbReference type="SUPFAM" id="SSF90123">
    <property type="entry name" value="ABC transporter transmembrane region"/>
    <property type="match status" value="1"/>
</dbReference>
<keyword evidence="3 6" id="KW-1133">Transmembrane helix</keyword>
<feature type="compositionally biased region" description="Basic residues" evidence="5">
    <location>
        <begin position="18"/>
        <end position="29"/>
    </location>
</feature>
<keyword evidence="9" id="KW-1185">Reference proteome</keyword>
<organism evidence="7 9">
    <name type="scientific">Mus musculus</name>
    <name type="common">Mouse</name>
    <dbReference type="NCBI Taxonomy" id="10090"/>
    <lineage>
        <taxon>Eukaryota</taxon>
        <taxon>Metazoa</taxon>
        <taxon>Chordata</taxon>
        <taxon>Craniata</taxon>
        <taxon>Vertebrata</taxon>
        <taxon>Euteleostomi</taxon>
        <taxon>Mammalia</taxon>
        <taxon>Eutheria</taxon>
        <taxon>Euarchontoglires</taxon>
        <taxon>Glires</taxon>
        <taxon>Rodentia</taxon>
        <taxon>Myomorpha</taxon>
        <taxon>Muroidea</taxon>
        <taxon>Muridae</taxon>
        <taxon>Murinae</taxon>
        <taxon>Mus</taxon>
        <taxon>Mus</taxon>
    </lineage>
</organism>
<dbReference type="Bgee" id="ENSMUSG00000028970">
    <property type="expression patterns" value="Expressed in adrenal gland and 153 other cell types or tissues"/>
</dbReference>
<evidence type="ECO:0000256" key="2">
    <source>
        <dbReference type="ARBA" id="ARBA00022692"/>
    </source>
</evidence>
<dbReference type="Ensembl" id="ENSMUST00000199955.5">
    <property type="protein sequence ID" value="ENSMUSP00000143766.2"/>
    <property type="gene ID" value="ENSMUSG00000028970.10"/>
</dbReference>
<reference evidence="7" key="3">
    <citation type="submission" date="2025-05" db="UniProtKB">
        <authorList>
            <consortium name="Ensembl"/>
        </authorList>
    </citation>
    <scope>IDENTIFICATION</scope>
    <source>
        <strain evidence="7">C57BL/6J</strain>
    </source>
</reference>
<dbReference type="MGI" id="MGI:97568">
    <property type="gene designation" value="Abcb1b"/>
</dbReference>
<proteinExistence type="predicted"/>
<evidence type="ECO:0000313" key="8">
    <source>
        <dbReference type="MGI" id="MGI:97568"/>
    </source>
</evidence>
<evidence type="ECO:0000313" key="9">
    <source>
        <dbReference type="Proteomes" id="UP000000589"/>
    </source>
</evidence>
<dbReference type="AlphaFoldDB" id="A0A0G2JGL4"/>
<feature type="compositionally biased region" description="Basic and acidic residues" evidence="5">
    <location>
        <begin position="1"/>
        <end position="15"/>
    </location>
</feature>
<dbReference type="GeneTree" id="ENSGT00940000155287"/>
<dbReference type="Ensembl" id="ENSMUST00000196580.5">
    <property type="protein sequence ID" value="ENSMUSP00000143612.2"/>
    <property type="gene ID" value="ENSMUSG00000028970.10"/>
</dbReference>
<evidence type="ECO:0000256" key="5">
    <source>
        <dbReference type="SAM" id="MobiDB-lite"/>
    </source>
</evidence>
<gene>
    <name evidence="7 8" type="primary">Abcb1b</name>
</gene>
<evidence type="ECO:0000256" key="1">
    <source>
        <dbReference type="ARBA" id="ARBA00004141"/>
    </source>
</evidence>
<dbReference type="OrthoDB" id="6500128at2759"/>
<name>A0A0G2JGL4_MOUSE</name>
<dbReference type="AGR" id="MGI:97568"/>
<sequence length="106" mass="11710">MEFEENLKGRADKNFSKMGKKSKKEKKEKKPAVGVFGMFRYADWLDKLCMILGTLAAIIHGTLLPLLMLVFGNMTDSFTKAEASILPSITNQNTPTITPGLVLVCS</sequence>
<evidence type="ECO:0000256" key="6">
    <source>
        <dbReference type="SAM" id="Phobius"/>
    </source>
</evidence>
<dbReference type="Proteomes" id="UP000000589">
    <property type="component" value="Chromosome 5"/>
</dbReference>
<dbReference type="Gene3D" id="1.20.1560.10">
    <property type="entry name" value="ABC transporter type 1, transmembrane domain"/>
    <property type="match status" value="1"/>
</dbReference>
<dbReference type="ProteomicsDB" id="334828"/>
<reference evidence="7 9" key="1">
    <citation type="journal article" date="2009" name="PLoS Biol.">
        <title>Lineage-specific biology revealed by a finished genome assembly of the mouse.</title>
        <authorList>
            <consortium name="Mouse Genome Sequencing Consortium"/>
            <person name="Church D.M."/>
            <person name="Goodstadt L."/>
            <person name="Hillier L.W."/>
            <person name="Zody M.C."/>
            <person name="Goldstein S."/>
            <person name="She X."/>
            <person name="Bult C.J."/>
            <person name="Agarwala R."/>
            <person name="Cherry J.L."/>
            <person name="DiCuccio M."/>
            <person name="Hlavina W."/>
            <person name="Kapustin Y."/>
            <person name="Meric P."/>
            <person name="Maglott D."/>
            <person name="Birtle Z."/>
            <person name="Marques A.C."/>
            <person name="Graves T."/>
            <person name="Zhou S."/>
            <person name="Teague B."/>
            <person name="Potamousis K."/>
            <person name="Churas C."/>
            <person name="Place M."/>
            <person name="Herschleb J."/>
            <person name="Runnheim R."/>
            <person name="Forrest D."/>
            <person name="Amos-Landgraf J."/>
            <person name="Schwartz D.C."/>
            <person name="Cheng Z."/>
            <person name="Lindblad-Toh K."/>
            <person name="Eichler E.E."/>
            <person name="Ponting C.P."/>
        </authorList>
    </citation>
    <scope>NUCLEOTIDE SEQUENCE [LARGE SCALE GENOMIC DNA]</scope>
    <source>
        <strain evidence="7 9">C57BL/6J</strain>
    </source>
</reference>
<reference evidence="7" key="2">
    <citation type="journal article" date="2011" name="PLoS Biol.">
        <title>Modernizing reference genome assemblies.</title>
        <authorList>
            <person name="Church D.M."/>
            <person name="Schneider V.A."/>
            <person name="Graves T."/>
            <person name="Auger K."/>
            <person name="Cunningham F."/>
            <person name="Bouk N."/>
            <person name="Chen H.C."/>
            <person name="Agarwala R."/>
            <person name="McLaren W.M."/>
            <person name="Ritchie G.R."/>
            <person name="Albracht D."/>
            <person name="Kremitzki M."/>
            <person name="Rock S."/>
            <person name="Kotkiewicz H."/>
            <person name="Kremitzki C."/>
            <person name="Wollam A."/>
            <person name="Trani L."/>
            <person name="Fulton L."/>
            <person name="Fulton R."/>
            <person name="Matthews L."/>
            <person name="Whitehead S."/>
            <person name="Chow W."/>
            <person name="Torrance J."/>
            <person name="Dunn M."/>
            <person name="Harden G."/>
            <person name="Threadgold G."/>
            <person name="Wood J."/>
            <person name="Collins J."/>
            <person name="Heath P."/>
            <person name="Griffiths G."/>
            <person name="Pelan S."/>
            <person name="Grafham D."/>
            <person name="Eichler E.E."/>
            <person name="Weinstock G."/>
            <person name="Mardis E.R."/>
            <person name="Wilson R.K."/>
            <person name="Howe K."/>
            <person name="Flicek P."/>
            <person name="Hubbard T."/>
        </authorList>
    </citation>
    <scope>NUCLEOTIDE SEQUENCE [LARGE SCALE GENOMIC DNA]</scope>
    <source>
        <strain evidence="7">C57BL/6J</strain>
    </source>
</reference>
<dbReference type="GO" id="GO:0016020">
    <property type="term" value="C:membrane"/>
    <property type="evidence" value="ECO:0007669"/>
    <property type="project" value="UniProtKB-SubCell"/>
</dbReference>
<keyword evidence="4 6" id="KW-0472">Membrane</keyword>
<dbReference type="PANTHER" id="PTHR24222:SF76">
    <property type="entry name" value="MYCOBACTIN IMPORT ATP-BINDING_PERMEASE PROTEIN IRTB"/>
    <property type="match status" value="1"/>
</dbReference>
<accession>A0A0G2JGL4</accession>
<dbReference type="GO" id="GO:0005524">
    <property type="term" value="F:ATP binding"/>
    <property type="evidence" value="ECO:0007669"/>
    <property type="project" value="InterPro"/>
</dbReference>
<dbReference type="SMR" id="A0A0G2JGL4"/>